<name>A0A9Q0KQ40_9MAGN</name>
<reference evidence="3" key="1">
    <citation type="journal article" date="2023" name="Plant J.">
        <title>The genome of the king protea, Protea cynaroides.</title>
        <authorList>
            <person name="Chang J."/>
            <person name="Duong T.A."/>
            <person name="Schoeman C."/>
            <person name="Ma X."/>
            <person name="Roodt D."/>
            <person name="Barker N."/>
            <person name="Li Z."/>
            <person name="Van de Peer Y."/>
            <person name="Mizrachi E."/>
        </authorList>
    </citation>
    <scope>NUCLEOTIDE SEQUENCE</scope>
    <source>
        <tissue evidence="3">Young leaves</tissue>
    </source>
</reference>
<comment type="domain">
    <text evidence="1">The twin CX3C motif contains 4 conserved Cys residues that form 2 disulfide bonds in the mitochondrial intermembrane space.</text>
</comment>
<protein>
    <recommendedName>
        <fullName evidence="1">Mitochondrial import inner membrane translocase subunit</fullName>
    </recommendedName>
</protein>
<dbReference type="Gene3D" id="1.10.287.810">
    <property type="entry name" value="Mitochondrial import inner membrane translocase subunit tim13 like domains"/>
    <property type="match status" value="1"/>
</dbReference>
<keyword evidence="4" id="KW-1185">Reference proteome</keyword>
<keyword evidence="1" id="KW-1015">Disulfide bond</keyword>
<comment type="subunit">
    <text evidence="1">Heterohexamer.</text>
</comment>
<dbReference type="EMBL" id="JAMYWD010000004">
    <property type="protein sequence ID" value="KAJ4974229.1"/>
    <property type="molecule type" value="Genomic_DNA"/>
</dbReference>
<comment type="similarity">
    <text evidence="1">Belongs to the small Tim family.</text>
</comment>
<keyword evidence="1" id="KW-0999">Mitochondrion inner membrane</keyword>
<dbReference type="GO" id="GO:0005743">
    <property type="term" value="C:mitochondrial inner membrane"/>
    <property type="evidence" value="ECO:0007669"/>
    <property type="project" value="UniProtKB-SubCell"/>
</dbReference>
<keyword evidence="1" id="KW-0472">Membrane</keyword>
<evidence type="ECO:0000259" key="2">
    <source>
        <dbReference type="Pfam" id="PF02953"/>
    </source>
</evidence>
<keyword evidence="1" id="KW-0143">Chaperone</keyword>
<feature type="domain" description="Tim10-like" evidence="2">
    <location>
        <begin position="12"/>
        <end position="47"/>
    </location>
</feature>
<dbReference type="Pfam" id="PF02953">
    <property type="entry name" value="zf-Tim10_DDP"/>
    <property type="match status" value="1"/>
</dbReference>
<proteinExistence type="inferred from homology"/>
<sequence length="128" mass="14847">MDPSMNTEELQKFIEQEKQRAMLNEVVTKLTSVCWDKCITGSPEHGLTVLNVCQINEVNDSLAPILFDTMSAMNFCIRYKEDPSYLVFATRTVEYGRSFPQNTPPSLSNDESDDRREWLTGFESWFKY</sequence>
<comment type="function">
    <text evidence="1">Mitochondrial intermembrane chaperone that participates in the import and insertion of some multi-pass transmembrane proteins into the mitochondrial inner membrane. Also required for the transfer of beta-barrel precursors from the TOM complex to the sorting and assembly machinery (SAM complex) of the outer membrane. Acts as a chaperone-like protein that protects the hydrophobic precursors from aggregation and guide them through the mitochondrial intermembrane space.</text>
</comment>
<dbReference type="SUPFAM" id="SSF144122">
    <property type="entry name" value="Tim10-like"/>
    <property type="match status" value="1"/>
</dbReference>
<keyword evidence="1" id="KW-0653">Protein transport</keyword>
<dbReference type="Proteomes" id="UP001141806">
    <property type="component" value="Unassembled WGS sequence"/>
</dbReference>
<comment type="caution">
    <text evidence="3">The sequence shown here is derived from an EMBL/GenBank/DDBJ whole genome shotgun (WGS) entry which is preliminary data.</text>
</comment>
<keyword evidence="1" id="KW-0811">Translocation</keyword>
<evidence type="ECO:0000313" key="3">
    <source>
        <dbReference type="EMBL" id="KAJ4974229.1"/>
    </source>
</evidence>
<comment type="subcellular location">
    <subcellularLocation>
        <location evidence="1">Mitochondrion inner membrane</location>
        <topology evidence="1">Peripheral membrane protein</topology>
        <orientation evidence="1">Intermembrane side</orientation>
    </subcellularLocation>
</comment>
<organism evidence="3 4">
    <name type="scientific">Protea cynaroides</name>
    <dbReference type="NCBI Taxonomy" id="273540"/>
    <lineage>
        <taxon>Eukaryota</taxon>
        <taxon>Viridiplantae</taxon>
        <taxon>Streptophyta</taxon>
        <taxon>Embryophyta</taxon>
        <taxon>Tracheophyta</taxon>
        <taxon>Spermatophyta</taxon>
        <taxon>Magnoliopsida</taxon>
        <taxon>Proteales</taxon>
        <taxon>Proteaceae</taxon>
        <taxon>Protea</taxon>
    </lineage>
</organism>
<evidence type="ECO:0000256" key="1">
    <source>
        <dbReference type="RuleBase" id="RU367043"/>
    </source>
</evidence>
<dbReference type="AlphaFoldDB" id="A0A9Q0KQ40"/>
<keyword evidence="1" id="KW-0813">Transport</keyword>
<accession>A0A9Q0KQ40</accession>
<evidence type="ECO:0000313" key="4">
    <source>
        <dbReference type="Proteomes" id="UP001141806"/>
    </source>
</evidence>
<dbReference type="GO" id="GO:0015031">
    <property type="term" value="P:protein transport"/>
    <property type="evidence" value="ECO:0007669"/>
    <property type="project" value="UniProtKB-KW"/>
</dbReference>
<dbReference type="InterPro" id="IPR035427">
    <property type="entry name" value="Tim10-like_dom_sf"/>
</dbReference>
<gene>
    <name evidence="3" type="ORF">NE237_007403</name>
</gene>
<dbReference type="InterPro" id="IPR004217">
    <property type="entry name" value="Tim10-like"/>
</dbReference>
<keyword evidence="1" id="KW-0496">Mitochondrion</keyword>
<dbReference type="OrthoDB" id="344165at2759"/>